<reference evidence="2 3" key="1">
    <citation type="journal article" date="2021" name="J. Hered.">
        <title>A chromosome-level genome assembly of the parasitoid wasp, Cotesia glomerata (Hymenoptera: Braconidae).</title>
        <authorList>
            <person name="Pinto B.J."/>
            <person name="Weis J.J."/>
            <person name="Gamble T."/>
            <person name="Ode P.J."/>
            <person name="Paul R."/>
            <person name="Zaspel J.M."/>
        </authorList>
    </citation>
    <scope>NUCLEOTIDE SEQUENCE [LARGE SCALE GENOMIC DNA]</scope>
    <source>
        <strain evidence="2">CgM1</strain>
    </source>
</reference>
<keyword evidence="3" id="KW-1185">Reference proteome</keyword>
<feature type="region of interest" description="Disordered" evidence="1">
    <location>
        <begin position="80"/>
        <end position="102"/>
    </location>
</feature>
<dbReference type="Proteomes" id="UP000826195">
    <property type="component" value="Unassembled WGS sequence"/>
</dbReference>
<evidence type="ECO:0000256" key="1">
    <source>
        <dbReference type="SAM" id="MobiDB-lite"/>
    </source>
</evidence>
<organism evidence="2 3">
    <name type="scientific">Cotesia glomerata</name>
    <name type="common">Lepidopteran parasitic wasp</name>
    <name type="synonym">Apanteles glomeratus</name>
    <dbReference type="NCBI Taxonomy" id="32391"/>
    <lineage>
        <taxon>Eukaryota</taxon>
        <taxon>Metazoa</taxon>
        <taxon>Ecdysozoa</taxon>
        <taxon>Arthropoda</taxon>
        <taxon>Hexapoda</taxon>
        <taxon>Insecta</taxon>
        <taxon>Pterygota</taxon>
        <taxon>Neoptera</taxon>
        <taxon>Endopterygota</taxon>
        <taxon>Hymenoptera</taxon>
        <taxon>Apocrita</taxon>
        <taxon>Ichneumonoidea</taxon>
        <taxon>Braconidae</taxon>
        <taxon>Microgastrinae</taxon>
        <taxon>Cotesia</taxon>
    </lineage>
</organism>
<accession>A0AAV7HT86</accession>
<gene>
    <name evidence="2" type="ORF">KQX54_015777</name>
</gene>
<sequence>MCIVTRTTTNDSNVSFYIYQNPPTISTEKDKNLNRPILAKISKVDSNPLVPRLLEDNRMKEEEIVKLKRQNQKFRLKIAFHQQQQHQQQQQQHQQQQQQQQHDRYNPYYYLENDMFHVGDDIYIPSSESRNAFDGTEPSKFIKIMSHAIWGLEAISKLVVWKQKNTADREELDARKLELLSIHYRHFLKERNYSKGVIDLHLRAMNKYLDRAIQSSKKTVRRLQP</sequence>
<dbReference type="AlphaFoldDB" id="A0AAV7HT86"/>
<proteinExistence type="predicted"/>
<comment type="caution">
    <text evidence="2">The sequence shown here is derived from an EMBL/GenBank/DDBJ whole genome shotgun (WGS) entry which is preliminary data.</text>
</comment>
<evidence type="ECO:0000313" key="2">
    <source>
        <dbReference type="EMBL" id="KAH0535305.1"/>
    </source>
</evidence>
<feature type="compositionally biased region" description="Low complexity" evidence="1">
    <location>
        <begin position="81"/>
        <end position="100"/>
    </location>
</feature>
<name>A0AAV7HT86_COTGL</name>
<dbReference type="EMBL" id="JAHXZJ010002982">
    <property type="protein sequence ID" value="KAH0535305.1"/>
    <property type="molecule type" value="Genomic_DNA"/>
</dbReference>
<evidence type="ECO:0000313" key="3">
    <source>
        <dbReference type="Proteomes" id="UP000826195"/>
    </source>
</evidence>
<protein>
    <submittedName>
        <fullName evidence="2">Uncharacterized protein</fullName>
    </submittedName>
</protein>